<gene>
    <name evidence="2" type="ORF">BS640_05415</name>
</gene>
<accession>A0A1X0WIH4</accession>
<proteinExistence type="predicted"/>
<dbReference type="Proteomes" id="UP000192536">
    <property type="component" value="Unassembled WGS sequence"/>
</dbReference>
<dbReference type="InterPro" id="IPR025262">
    <property type="entry name" value="QseG"/>
</dbReference>
<evidence type="ECO:0000313" key="3">
    <source>
        <dbReference type="Proteomes" id="UP000192536"/>
    </source>
</evidence>
<dbReference type="RefSeq" id="WP_017490207.1">
    <property type="nucleotide sequence ID" value="NZ_CAUQAZ010000001.1"/>
</dbReference>
<sequence>MQTRFLSFFSRLGLIFTSALLTPMLLSGCARHQSDGLYQPIEDVIPDSKVVDFRIAPCETLWALDDSATLTNSLYWLRAMDCSERMSTAQANYQAAQIPSSGWANIFKQSILAAGNDPDVAQRRTLLNNVNDYRAEMPSAVRPLLQLWRERQSLQIAFEDEKARNARQQTSNEAKIEEMSNQQKLLEASLADTRRKLENLTDIERQLSSRKQLQGELPDSDGAPSSTSTSGSRSVTGGNVQAKDTYVPPKTNQFK</sequence>
<dbReference type="STRING" id="1646377.BS640_05415"/>
<dbReference type="PROSITE" id="PS51257">
    <property type="entry name" value="PROKAR_LIPOPROTEIN"/>
    <property type="match status" value="1"/>
</dbReference>
<organism evidence="2 3">
    <name type="scientific">Rouxiella badensis</name>
    <dbReference type="NCBI Taxonomy" id="1646377"/>
    <lineage>
        <taxon>Bacteria</taxon>
        <taxon>Pseudomonadati</taxon>
        <taxon>Pseudomonadota</taxon>
        <taxon>Gammaproteobacteria</taxon>
        <taxon>Enterobacterales</taxon>
        <taxon>Yersiniaceae</taxon>
        <taxon>Rouxiella</taxon>
    </lineage>
</organism>
<feature type="compositionally biased region" description="Low complexity" evidence="1">
    <location>
        <begin position="225"/>
        <end position="238"/>
    </location>
</feature>
<comment type="caution">
    <text evidence="2">The sequence shown here is derived from an EMBL/GenBank/DDBJ whole genome shotgun (WGS) entry which is preliminary data.</text>
</comment>
<dbReference type="Pfam" id="PF13942">
    <property type="entry name" value="Lipoprotein_20"/>
    <property type="match status" value="1"/>
</dbReference>
<evidence type="ECO:0000313" key="2">
    <source>
        <dbReference type="EMBL" id="ORJ26562.1"/>
    </source>
</evidence>
<reference evidence="2 3" key="1">
    <citation type="journal article" date="2017" name="Int. J. Syst. Evol. Microbiol.">
        <title>Rouxiella badensis sp. nov. and Rouxiella silvae sp. nov. isolated from peat bog soil in Germany and emendation of the genus description.</title>
        <authorList>
            <person name="Le Fleche-Mateos A."/>
            <person name="Kugler J.H."/>
            <person name="Hansen S.H."/>
            <person name="Syldatk C."/>
            <person name="Hausmann R."/>
            <person name="Lomprez F."/>
            <person name="Vandenbogaert M."/>
            <person name="Manuguerra J.C."/>
            <person name="Grimont P.A."/>
        </authorList>
    </citation>
    <scope>NUCLEOTIDE SEQUENCE [LARGE SCALE GENOMIC DNA]</scope>
    <source>
        <strain evidence="2 3">DSM 100043</strain>
    </source>
</reference>
<evidence type="ECO:0008006" key="4">
    <source>
        <dbReference type="Google" id="ProtNLM"/>
    </source>
</evidence>
<dbReference type="AlphaFoldDB" id="A0A1X0WIH4"/>
<dbReference type="EMBL" id="MRWE01000006">
    <property type="protein sequence ID" value="ORJ26562.1"/>
    <property type="molecule type" value="Genomic_DNA"/>
</dbReference>
<feature type="region of interest" description="Disordered" evidence="1">
    <location>
        <begin position="209"/>
        <end position="255"/>
    </location>
</feature>
<name>A0A1X0WIH4_9GAMM</name>
<dbReference type="NCBIfam" id="NF007997">
    <property type="entry name" value="PRK10722.1"/>
    <property type="match status" value="1"/>
</dbReference>
<evidence type="ECO:0000256" key="1">
    <source>
        <dbReference type="SAM" id="MobiDB-lite"/>
    </source>
</evidence>
<protein>
    <recommendedName>
        <fullName evidence="4">Two-component system QseEF-associated lipoprotein QseG</fullName>
    </recommendedName>
</protein>
<keyword evidence="3" id="KW-1185">Reference proteome</keyword>